<sequence length="506" mass="54627">MSASNLHTQLPGREQAAASHTRLSAGVKVACAAAALGSGVGTGGPRTAPRGDPKPMCAAIDRRGPARLIHRSRSSETEGTRSALSPPNRAVAPGRIESRRIPPRPPLRSVPFPAGGPCSRSGRRAGTVALLWGGLLLAASFALEPAPDGCNCTHPVDFQAFLTAPLNESCCLNFTGSNVTHLDWGALVAVRGLRQLYLSHCGITAISNAQGVPPALEVLHLSHNLLESLPRGFLEDAPNLKVLYLDGNQLRELPASFLKASTQLQELHLGFNALTSLPPSLLHPSLLQLQLSNNSWECSCALLGALQGIPSLPAPLTCHTPERHRGAELQSIPRDELCQQHRSLTALFVCLPPLLILAAITCCFCRRKRKTNYSLGSSHTAPAERGNVPTCPEPHRYVPYEPTTAPSKSEGKVLRGSRVLLQPPEESSRDLYEEVEIQVGSHVPTYDGRRDSPETEGDTVSVTDVLKDSADREKIYMNQSTDYYNLVPGIELEDSDNLEYENIELH</sequence>
<dbReference type="OrthoDB" id="6363818at2759"/>
<evidence type="ECO:0000256" key="11">
    <source>
        <dbReference type="ARBA" id="ARBA00023157"/>
    </source>
</evidence>
<evidence type="ECO:0000256" key="4">
    <source>
        <dbReference type="ARBA" id="ARBA00022614"/>
    </source>
</evidence>
<dbReference type="SMART" id="SM00369">
    <property type="entry name" value="LRR_TYP"/>
    <property type="match status" value="4"/>
</dbReference>
<feature type="transmembrane region" description="Helical" evidence="14">
    <location>
        <begin position="344"/>
        <end position="365"/>
    </location>
</feature>
<dbReference type="Gene3D" id="3.80.10.10">
    <property type="entry name" value="Ribonuclease Inhibitor"/>
    <property type="match status" value="1"/>
</dbReference>
<keyword evidence="4" id="KW-0433">Leucine-rich repeat</keyword>
<keyword evidence="11" id="KW-1015">Disulfide bond</keyword>
<keyword evidence="12" id="KW-0407">Ion channel</keyword>
<evidence type="ECO:0000256" key="8">
    <source>
        <dbReference type="ARBA" id="ARBA00022989"/>
    </source>
</evidence>
<keyword evidence="16" id="KW-1185">Reference proteome</keyword>
<keyword evidence="2" id="KW-0813">Transport</keyword>
<keyword evidence="5 14" id="KW-0812">Transmembrane</keyword>
<evidence type="ECO:0000256" key="9">
    <source>
        <dbReference type="ARBA" id="ARBA00023065"/>
    </source>
</evidence>
<dbReference type="InterPro" id="IPR003591">
    <property type="entry name" value="Leu-rich_rpt_typical-subtyp"/>
</dbReference>
<dbReference type="Pfam" id="PF13855">
    <property type="entry name" value="LRR_8"/>
    <property type="match status" value="1"/>
</dbReference>
<evidence type="ECO:0000256" key="6">
    <source>
        <dbReference type="ARBA" id="ARBA00022729"/>
    </source>
</evidence>
<evidence type="ECO:0000256" key="14">
    <source>
        <dbReference type="SAM" id="Phobius"/>
    </source>
</evidence>
<dbReference type="PROSITE" id="PS51450">
    <property type="entry name" value="LRR"/>
    <property type="match status" value="2"/>
</dbReference>
<proteinExistence type="predicted"/>
<dbReference type="GeneTree" id="ENSGT00940000164427"/>
<dbReference type="InterPro" id="IPR032675">
    <property type="entry name" value="LRR_dom_sf"/>
</dbReference>
<protein>
    <recommendedName>
        <fullName evidence="17">LRRCT domain-containing protein</fullName>
    </recommendedName>
</protein>
<keyword evidence="10 14" id="KW-0472">Membrane</keyword>
<evidence type="ECO:0000256" key="1">
    <source>
        <dbReference type="ARBA" id="ARBA00004162"/>
    </source>
</evidence>
<keyword evidence="7" id="KW-0677">Repeat</keyword>
<dbReference type="SMART" id="SM00364">
    <property type="entry name" value="LRR_BAC"/>
    <property type="match status" value="3"/>
</dbReference>
<comment type="subcellular location">
    <subcellularLocation>
        <location evidence="1">Cell membrane</location>
        <topology evidence="1">Single-pass membrane protein</topology>
    </subcellularLocation>
</comment>
<evidence type="ECO:0000256" key="2">
    <source>
        <dbReference type="ARBA" id="ARBA00022448"/>
    </source>
</evidence>
<organism evidence="15 16">
    <name type="scientific">Gallus gallus</name>
    <name type="common">Chicken</name>
    <dbReference type="NCBI Taxonomy" id="9031"/>
    <lineage>
        <taxon>Eukaryota</taxon>
        <taxon>Metazoa</taxon>
        <taxon>Chordata</taxon>
        <taxon>Craniata</taxon>
        <taxon>Vertebrata</taxon>
        <taxon>Euteleostomi</taxon>
        <taxon>Archelosauria</taxon>
        <taxon>Archosauria</taxon>
        <taxon>Dinosauria</taxon>
        <taxon>Saurischia</taxon>
        <taxon>Theropoda</taxon>
        <taxon>Coelurosauria</taxon>
        <taxon>Aves</taxon>
        <taxon>Neognathae</taxon>
        <taxon>Galloanserae</taxon>
        <taxon>Galliformes</taxon>
        <taxon>Phasianidae</taxon>
        <taxon>Phasianinae</taxon>
        <taxon>Gallus</taxon>
    </lineage>
</organism>
<keyword evidence="3" id="KW-1003">Cell membrane</keyword>
<dbReference type="InterPro" id="IPR001611">
    <property type="entry name" value="Leu-rich_rpt"/>
</dbReference>
<evidence type="ECO:0000256" key="10">
    <source>
        <dbReference type="ARBA" id="ARBA00023136"/>
    </source>
</evidence>
<reference evidence="15" key="1">
    <citation type="submission" date="2020-11" db="EMBL/GenBank/DDBJ databases">
        <title>Gallus gallus (Chicken) genome, bGalGal1, GRCg7b, maternal haplotype autosomes + Z &amp; W.</title>
        <authorList>
            <person name="Warren W."/>
            <person name="Formenti G."/>
            <person name="Fedrigo O."/>
            <person name="Haase B."/>
            <person name="Mountcastle J."/>
            <person name="Balacco J."/>
            <person name="Tracey A."/>
            <person name="Schneider V."/>
            <person name="Okimoto R."/>
            <person name="Cheng H."/>
            <person name="Hawken R."/>
            <person name="Howe K."/>
            <person name="Jarvis E.D."/>
        </authorList>
    </citation>
    <scope>NUCLEOTIDE SEQUENCE [LARGE SCALE GENOMIC DNA]</scope>
    <source>
        <strain evidence="15">Broiler</strain>
    </source>
</reference>
<dbReference type="Proteomes" id="UP000000539">
    <property type="component" value="Chromosome 8"/>
</dbReference>
<dbReference type="Ensembl" id="ENSGALT00010062936.1">
    <property type="protein sequence ID" value="ENSGALP00010038871.1"/>
    <property type="gene ID" value="ENSGALG00010025809.1"/>
</dbReference>
<gene>
    <name evidence="15" type="primary">LOC101748543</name>
</gene>
<keyword evidence="6" id="KW-0732">Signal</keyword>
<evidence type="ECO:0000256" key="5">
    <source>
        <dbReference type="ARBA" id="ARBA00022692"/>
    </source>
</evidence>
<evidence type="ECO:0000256" key="12">
    <source>
        <dbReference type="ARBA" id="ARBA00023303"/>
    </source>
</evidence>
<evidence type="ECO:0000256" key="13">
    <source>
        <dbReference type="SAM" id="MobiDB-lite"/>
    </source>
</evidence>
<reference evidence="15" key="2">
    <citation type="submission" date="2025-08" db="UniProtKB">
        <authorList>
            <consortium name="Ensembl"/>
        </authorList>
    </citation>
    <scope>IDENTIFICATION</scope>
    <source>
        <strain evidence="15">broiler</strain>
    </source>
</reference>
<reference evidence="15" key="3">
    <citation type="submission" date="2025-09" db="UniProtKB">
        <authorList>
            <consortium name="Ensembl"/>
        </authorList>
    </citation>
    <scope>IDENTIFICATION</scope>
    <source>
        <strain evidence="15">broiler</strain>
    </source>
</reference>
<dbReference type="AlphaFoldDB" id="A0A8V1A6M9"/>
<evidence type="ECO:0000313" key="15">
    <source>
        <dbReference type="Ensembl" id="ENSGALP00010038871.1"/>
    </source>
</evidence>
<dbReference type="GO" id="GO:0034220">
    <property type="term" value="P:monoatomic ion transmembrane transport"/>
    <property type="evidence" value="ECO:0007669"/>
    <property type="project" value="UniProtKB-KW"/>
</dbReference>
<dbReference type="GO" id="GO:0005886">
    <property type="term" value="C:plasma membrane"/>
    <property type="evidence" value="ECO:0007669"/>
    <property type="project" value="UniProtKB-SubCell"/>
</dbReference>
<name>A0A8V1A6M9_CHICK</name>
<dbReference type="PANTHER" id="PTHR46473">
    <property type="entry name" value="GH08155P"/>
    <property type="match status" value="1"/>
</dbReference>
<keyword evidence="8 14" id="KW-1133">Transmembrane helix</keyword>
<feature type="region of interest" description="Disordered" evidence="13">
    <location>
        <begin position="69"/>
        <end position="91"/>
    </location>
</feature>
<accession>A0A8V1A6M9</accession>
<evidence type="ECO:0000256" key="7">
    <source>
        <dbReference type="ARBA" id="ARBA00022737"/>
    </source>
</evidence>
<keyword evidence="9" id="KW-0406">Ion transport</keyword>
<dbReference type="InterPro" id="IPR051432">
    <property type="entry name" value="KCNMA1_auxiliary"/>
</dbReference>
<feature type="region of interest" description="Disordered" evidence="13">
    <location>
        <begin position="374"/>
        <end position="394"/>
    </location>
</feature>
<evidence type="ECO:0000313" key="16">
    <source>
        <dbReference type="Proteomes" id="UP000000539"/>
    </source>
</evidence>
<dbReference type="SUPFAM" id="SSF52058">
    <property type="entry name" value="L domain-like"/>
    <property type="match status" value="1"/>
</dbReference>
<evidence type="ECO:0000256" key="3">
    <source>
        <dbReference type="ARBA" id="ARBA00022475"/>
    </source>
</evidence>
<evidence type="ECO:0008006" key="17">
    <source>
        <dbReference type="Google" id="ProtNLM"/>
    </source>
</evidence>
<dbReference type="PANTHER" id="PTHR46473:SF21">
    <property type="entry name" value="LRRCT DOMAIN-CONTAINING PROTEIN"/>
    <property type="match status" value="1"/>
</dbReference>